<dbReference type="Proteomes" id="UP000537126">
    <property type="component" value="Unassembled WGS sequence"/>
</dbReference>
<evidence type="ECO:0000256" key="1">
    <source>
        <dbReference type="SAM" id="Phobius"/>
    </source>
</evidence>
<sequence>MAPRFHIRIPTDKKIYVWLHAVAALLTALLLLLFFFLLALPFYTRQGQLRSIPNIVGLSPEKGIQRLQDAGFRSVIQDTIFVVGKPLNSIVEQYPSYGQLAKPGRKIYLRVSPPSPPRLPLPELRGLSVEHGLRRLQQAGFQHIQLRYSPATELPPNNIISLEDKQGKQLSPHSLFTITDTLVMVVSESPEPTIEVPQLMGLSEEEARFVLRALGLRVGNIEYIFDQPQLPLGLVVKQNPLPYDWKEGKKHYHRVEKGSYIDLWVVGMPVPQESDTRKPHPTP</sequence>
<feature type="domain" description="PASTA" evidence="2">
    <location>
        <begin position="115"/>
        <end position="188"/>
    </location>
</feature>
<dbReference type="SMART" id="SM00740">
    <property type="entry name" value="PASTA"/>
    <property type="match status" value="3"/>
</dbReference>
<keyword evidence="1" id="KW-1133">Transmembrane helix</keyword>
<dbReference type="AlphaFoldDB" id="A0A846MPY7"/>
<dbReference type="RefSeq" id="WP_166918612.1">
    <property type="nucleotide sequence ID" value="NZ_JAASRN010000001.1"/>
</dbReference>
<name>A0A846MPY7_9BACT</name>
<keyword evidence="4" id="KW-1185">Reference proteome</keyword>
<feature type="domain" description="PASTA" evidence="2">
    <location>
        <begin position="46"/>
        <end position="113"/>
    </location>
</feature>
<feature type="domain" description="PASTA" evidence="2">
    <location>
        <begin position="190"/>
        <end position="267"/>
    </location>
</feature>
<protein>
    <submittedName>
        <fullName evidence="3">Beta-lactam-binding protein with PASTA domain</fullName>
    </submittedName>
</protein>
<dbReference type="CDD" id="cd06577">
    <property type="entry name" value="PASTA_pknB"/>
    <property type="match status" value="2"/>
</dbReference>
<accession>A0A846MPY7</accession>
<gene>
    <name evidence="3" type="ORF">FHS56_000853</name>
</gene>
<reference evidence="3 4" key="1">
    <citation type="submission" date="2020-03" db="EMBL/GenBank/DDBJ databases">
        <title>Genomic Encyclopedia of Type Strains, Phase IV (KMG-IV): sequencing the most valuable type-strain genomes for metagenomic binning, comparative biology and taxonomic classification.</title>
        <authorList>
            <person name="Goeker M."/>
        </authorList>
    </citation>
    <scope>NUCLEOTIDE SEQUENCE [LARGE SCALE GENOMIC DNA]</scope>
    <source>
        <strain evidence="3 4">DSM 5718</strain>
    </source>
</reference>
<dbReference type="PROSITE" id="PS51178">
    <property type="entry name" value="PASTA"/>
    <property type="match status" value="3"/>
</dbReference>
<feature type="transmembrane region" description="Helical" evidence="1">
    <location>
        <begin position="15"/>
        <end position="40"/>
    </location>
</feature>
<dbReference type="InterPro" id="IPR005543">
    <property type="entry name" value="PASTA_dom"/>
</dbReference>
<keyword evidence="1" id="KW-0472">Membrane</keyword>
<evidence type="ECO:0000313" key="3">
    <source>
        <dbReference type="EMBL" id="NIK73367.1"/>
    </source>
</evidence>
<dbReference type="Gene3D" id="3.30.10.20">
    <property type="match status" value="2"/>
</dbReference>
<organism evidence="3 4">
    <name type="scientific">Thermonema lapsum</name>
    <dbReference type="NCBI Taxonomy" id="28195"/>
    <lineage>
        <taxon>Bacteria</taxon>
        <taxon>Pseudomonadati</taxon>
        <taxon>Bacteroidota</taxon>
        <taxon>Cytophagia</taxon>
        <taxon>Cytophagales</taxon>
        <taxon>Thermonemataceae</taxon>
        <taxon>Thermonema</taxon>
    </lineage>
</organism>
<proteinExistence type="predicted"/>
<evidence type="ECO:0000259" key="2">
    <source>
        <dbReference type="PROSITE" id="PS51178"/>
    </source>
</evidence>
<evidence type="ECO:0000313" key="4">
    <source>
        <dbReference type="Proteomes" id="UP000537126"/>
    </source>
</evidence>
<comment type="caution">
    <text evidence="3">The sequence shown here is derived from an EMBL/GenBank/DDBJ whole genome shotgun (WGS) entry which is preliminary data.</text>
</comment>
<dbReference type="Pfam" id="PF03793">
    <property type="entry name" value="PASTA"/>
    <property type="match status" value="2"/>
</dbReference>
<dbReference type="EMBL" id="JAASRN010000001">
    <property type="protein sequence ID" value="NIK73367.1"/>
    <property type="molecule type" value="Genomic_DNA"/>
</dbReference>
<keyword evidence="1" id="KW-0812">Transmembrane</keyword>